<proteinExistence type="inferred from homology"/>
<evidence type="ECO:0000256" key="1">
    <source>
        <dbReference type="ARBA" id="ARBA00004651"/>
    </source>
</evidence>
<dbReference type="PANTHER" id="PTHR33778:SF3">
    <property type="entry name" value="PROTEIN MGTC"/>
    <property type="match status" value="1"/>
</dbReference>
<keyword evidence="5 7" id="KW-1133">Transmembrane helix</keyword>
<dbReference type="InterPro" id="IPR003416">
    <property type="entry name" value="MgtC/SapB/SrpB/YhiD_fam"/>
</dbReference>
<evidence type="ECO:0000259" key="8">
    <source>
        <dbReference type="Pfam" id="PF02308"/>
    </source>
</evidence>
<evidence type="ECO:0000256" key="3">
    <source>
        <dbReference type="ARBA" id="ARBA00022475"/>
    </source>
</evidence>
<feature type="transmembrane region" description="Helical" evidence="7">
    <location>
        <begin position="35"/>
        <end position="53"/>
    </location>
</feature>
<evidence type="ECO:0000256" key="5">
    <source>
        <dbReference type="ARBA" id="ARBA00022989"/>
    </source>
</evidence>
<evidence type="ECO:0000313" key="11">
    <source>
        <dbReference type="Proteomes" id="UP000095409"/>
    </source>
</evidence>
<dbReference type="Gene3D" id="3.30.70.260">
    <property type="match status" value="1"/>
</dbReference>
<feature type="domain" description="MgtC-like C-terminal" evidence="9">
    <location>
        <begin position="145"/>
        <end position="222"/>
    </location>
</feature>
<accession>A0A174A254</accession>
<dbReference type="InterPro" id="IPR049177">
    <property type="entry name" value="MgtC_SapB_SrpB_YhiD_N"/>
</dbReference>
<dbReference type="InterPro" id="IPR048640">
    <property type="entry name" value="MgtC-like_C"/>
</dbReference>
<keyword evidence="4 7" id="KW-0812">Transmembrane</keyword>
<name>A0A174A254_9FIRM</name>
<dbReference type="PANTHER" id="PTHR33778">
    <property type="entry name" value="PROTEIN MGTC"/>
    <property type="match status" value="1"/>
</dbReference>
<keyword evidence="6 7" id="KW-0472">Membrane</keyword>
<comment type="similarity">
    <text evidence="2">Belongs to the MgtC/SapB family.</text>
</comment>
<feature type="transmembrane region" description="Helical" evidence="7">
    <location>
        <begin position="90"/>
        <end position="119"/>
    </location>
</feature>
<dbReference type="Pfam" id="PF02308">
    <property type="entry name" value="MgtC"/>
    <property type="match status" value="1"/>
</dbReference>
<evidence type="ECO:0000313" key="10">
    <source>
        <dbReference type="EMBL" id="CUN81880.1"/>
    </source>
</evidence>
<feature type="transmembrane region" description="Helical" evidence="7">
    <location>
        <begin position="59"/>
        <end position="78"/>
    </location>
</feature>
<dbReference type="AlphaFoldDB" id="A0A174A254"/>
<reference evidence="10 11" key="1">
    <citation type="submission" date="2015-09" db="EMBL/GenBank/DDBJ databases">
        <authorList>
            <consortium name="Pathogen Informatics"/>
        </authorList>
    </citation>
    <scope>NUCLEOTIDE SEQUENCE [LARGE SCALE GENOMIC DNA]</scope>
    <source>
        <strain evidence="10 11">2789STDY5608837</strain>
    </source>
</reference>
<dbReference type="PRINTS" id="PR01837">
    <property type="entry name" value="MGTCSAPBPROT"/>
</dbReference>
<evidence type="ECO:0000259" key="9">
    <source>
        <dbReference type="Pfam" id="PF21770"/>
    </source>
</evidence>
<evidence type="ECO:0000256" key="7">
    <source>
        <dbReference type="SAM" id="Phobius"/>
    </source>
</evidence>
<dbReference type="Pfam" id="PF21770">
    <property type="entry name" value="MgtC_SapB_C"/>
    <property type="match status" value="1"/>
</dbReference>
<feature type="transmembrane region" description="Helical" evidence="7">
    <location>
        <begin position="6"/>
        <end position="23"/>
    </location>
</feature>
<organism evidence="10 11">
    <name type="scientific">Blautia obeum</name>
    <dbReference type="NCBI Taxonomy" id="40520"/>
    <lineage>
        <taxon>Bacteria</taxon>
        <taxon>Bacillati</taxon>
        <taxon>Bacillota</taxon>
        <taxon>Clostridia</taxon>
        <taxon>Lachnospirales</taxon>
        <taxon>Lachnospiraceae</taxon>
        <taxon>Blautia</taxon>
    </lineage>
</organism>
<dbReference type="EMBL" id="CYZD01000003">
    <property type="protein sequence ID" value="CUN81880.1"/>
    <property type="molecule type" value="Genomic_DNA"/>
</dbReference>
<sequence length="225" mass="24051">MVYTDFVLRISLSVLLGFFIGLERQLTGHPAGIRINVLICMGTSFFTLFPMLYGSDQVLRVGSSIISGVGFLCSGVIFKDSGTVRGMNTAATLWCTAAIGILASTGMFIMAVSAAGILIGSNLILRPLARKLNPIAVGDESEKEYCITVLCQEDAEQEIRLLLITSNSSKTLYLNHLESGDVVGDKVEIIAKYCSAGKPKSNVLEGIVGQALELPEVISAGWEVL</sequence>
<protein>
    <submittedName>
        <fullName evidence="10">Magnesium transport protein MgtC</fullName>
    </submittedName>
</protein>
<keyword evidence="3" id="KW-1003">Cell membrane</keyword>
<comment type="subcellular location">
    <subcellularLocation>
        <location evidence="1">Cell membrane</location>
        <topology evidence="1">Multi-pass membrane protein</topology>
    </subcellularLocation>
</comment>
<evidence type="ECO:0000256" key="4">
    <source>
        <dbReference type="ARBA" id="ARBA00022692"/>
    </source>
</evidence>
<evidence type="ECO:0000256" key="6">
    <source>
        <dbReference type="ARBA" id="ARBA00023136"/>
    </source>
</evidence>
<feature type="domain" description="MgtC/SapB/SrpB/YhiD N-terminal" evidence="8">
    <location>
        <begin position="11"/>
        <end position="130"/>
    </location>
</feature>
<dbReference type="GO" id="GO:0005886">
    <property type="term" value="C:plasma membrane"/>
    <property type="evidence" value="ECO:0007669"/>
    <property type="project" value="UniProtKB-SubCell"/>
</dbReference>
<dbReference type="Proteomes" id="UP000095409">
    <property type="component" value="Unassembled WGS sequence"/>
</dbReference>
<dbReference type="RefSeq" id="WP_055065806.1">
    <property type="nucleotide sequence ID" value="NZ_CYZD01000003.1"/>
</dbReference>
<gene>
    <name evidence="10" type="primary">sapB</name>
    <name evidence="10" type="ORF">ERS852394_00965</name>
</gene>
<evidence type="ECO:0000256" key="2">
    <source>
        <dbReference type="ARBA" id="ARBA00009298"/>
    </source>
</evidence>